<keyword evidence="2" id="KW-1185">Reference proteome</keyword>
<evidence type="ECO:0000313" key="2">
    <source>
        <dbReference type="Proteomes" id="UP000075666"/>
    </source>
</evidence>
<accession>A0A150KLJ3</accession>
<name>A0A150KLJ3_9BACI</name>
<protein>
    <submittedName>
        <fullName evidence="1">Uncharacterized protein</fullName>
    </submittedName>
</protein>
<gene>
    <name evidence="1" type="ORF">B4102_3584</name>
</gene>
<organism evidence="1 2">
    <name type="scientific">Heyndrickxia sporothermodurans</name>
    <dbReference type="NCBI Taxonomy" id="46224"/>
    <lineage>
        <taxon>Bacteria</taxon>
        <taxon>Bacillati</taxon>
        <taxon>Bacillota</taxon>
        <taxon>Bacilli</taxon>
        <taxon>Bacillales</taxon>
        <taxon>Bacillaceae</taxon>
        <taxon>Heyndrickxia</taxon>
    </lineage>
</organism>
<dbReference type="EMBL" id="LQYN01000101">
    <property type="protein sequence ID" value="KYC94363.1"/>
    <property type="molecule type" value="Genomic_DNA"/>
</dbReference>
<reference evidence="1 2" key="1">
    <citation type="submission" date="2016-01" db="EMBL/GenBank/DDBJ databases">
        <title>Genome Sequences of Twelve Sporeforming Bacillus Species Isolated from Foods.</title>
        <authorList>
            <person name="Berendsen E.M."/>
            <person name="Wells-Bennik M.H."/>
            <person name="Krawcyk A.O."/>
            <person name="De Jong A."/>
            <person name="Holsappel S."/>
            <person name="Eijlander R.T."/>
            <person name="Kuipers O.P."/>
        </authorList>
    </citation>
    <scope>NUCLEOTIDE SEQUENCE [LARGE SCALE GENOMIC DNA]</scope>
    <source>
        <strain evidence="1 2">B4102</strain>
    </source>
</reference>
<dbReference type="AlphaFoldDB" id="A0A150KLJ3"/>
<sequence>MVDLPFILEEKAKEKSARLLEQIMILIATNGRLMEDDEYKKFINNVTQPISEKEKEKEPNNQFDRDKFEQLRFLTNMGANRM</sequence>
<dbReference type="STRING" id="46224.B4102_3584"/>
<proteinExistence type="predicted"/>
<comment type="caution">
    <text evidence="1">The sequence shown here is derived from an EMBL/GenBank/DDBJ whole genome shotgun (WGS) entry which is preliminary data.</text>
</comment>
<dbReference type="PATRIC" id="fig|46224.3.peg.263"/>
<dbReference type="Proteomes" id="UP000075666">
    <property type="component" value="Unassembled WGS sequence"/>
</dbReference>
<evidence type="ECO:0000313" key="1">
    <source>
        <dbReference type="EMBL" id="KYC94363.1"/>
    </source>
</evidence>